<sequence>MLIDSAAAPSSVDIGQSMDVDPADGVATDTDPTSTVPEPSTAAPSGEDLPIFMYGRAFEVSDEAPTTDLQGVSDSAHLICSMGFMRKPQLLLRVLQSVIELSSYRFILFSSGYGPLEAATRILAREISLCSEK</sequence>
<dbReference type="STRING" id="35608.A0A2U1NPM6"/>
<reference evidence="2 3" key="1">
    <citation type="journal article" date="2018" name="Mol. Plant">
        <title>The genome of Artemisia annua provides insight into the evolution of Asteraceae family and artemisinin biosynthesis.</title>
        <authorList>
            <person name="Shen Q."/>
            <person name="Zhang L."/>
            <person name="Liao Z."/>
            <person name="Wang S."/>
            <person name="Yan T."/>
            <person name="Shi P."/>
            <person name="Liu M."/>
            <person name="Fu X."/>
            <person name="Pan Q."/>
            <person name="Wang Y."/>
            <person name="Lv Z."/>
            <person name="Lu X."/>
            <person name="Zhang F."/>
            <person name="Jiang W."/>
            <person name="Ma Y."/>
            <person name="Chen M."/>
            <person name="Hao X."/>
            <person name="Li L."/>
            <person name="Tang Y."/>
            <person name="Lv G."/>
            <person name="Zhou Y."/>
            <person name="Sun X."/>
            <person name="Brodelius P.E."/>
            <person name="Rose J.K.C."/>
            <person name="Tang K."/>
        </authorList>
    </citation>
    <scope>NUCLEOTIDE SEQUENCE [LARGE SCALE GENOMIC DNA]</scope>
    <source>
        <strain evidence="3">cv. Huhao1</strain>
        <tissue evidence="2">Leaf</tissue>
    </source>
</reference>
<evidence type="ECO:0000313" key="3">
    <source>
        <dbReference type="Proteomes" id="UP000245207"/>
    </source>
</evidence>
<protein>
    <submittedName>
        <fullName evidence="2">UDP-glucuronosyl/UDP-glucosyltransferase</fullName>
    </submittedName>
</protein>
<name>A0A2U1NPM6_ARTAN</name>
<feature type="region of interest" description="Disordered" evidence="1">
    <location>
        <begin position="1"/>
        <end position="46"/>
    </location>
</feature>
<proteinExistence type="predicted"/>
<gene>
    <name evidence="2" type="ORF">CTI12_AA241140</name>
</gene>
<dbReference type="OrthoDB" id="5835829at2759"/>
<evidence type="ECO:0000256" key="1">
    <source>
        <dbReference type="SAM" id="MobiDB-lite"/>
    </source>
</evidence>
<evidence type="ECO:0000313" key="2">
    <source>
        <dbReference type="EMBL" id="PWA75462.1"/>
    </source>
</evidence>
<dbReference type="Proteomes" id="UP000245207">
    <property type="component" value="Unassembled WGS sequence"/>
</dbReference>
<dbReference type="EMBL" id="PKPP01002407">
    <property type="protein sequence ID" value="PWA75462.1"/>
    <property type="molecule type" value="Genomic_DNA"/>
</dbReference>
<comment type="caution">
    <text evidence="2">The sequence shown here is derived from an EMBL/GenBank/DDBJ whole genome shotgun (WGS) entry which is preliminary data.</text>
</comment>
<dbReference type="GO" id="GO:0016740">
    <property type="term" value="F:transferase activity"/>
    <property type="evidence" value="ECO:0007669"/>
    <property type="project" value="UniProtKB-KW"/>
</dbReference>
<keyword evidence="3" id="KW-1185">Reference proteome</keyword>
<organism evidence="2 3">
    <name type="scientific">Artemisia annua</name>
    <name type="common">Sweet wormwood</name>
    <dbReference type="NCBI Taxonomy" id="35608"/>
    <lineage>
        <taxon>Eukaryota</taxon>
        <taxon>Viridiplantae</taxon>
        <taxon>Streptophyta</taxon>
        <taxon>Embryophyta</taxon>
        <taxon>Tracheophyta</taxon>
        <taxon>Spermatophyta</taxon>
        <taxon>Magnoliopsida</taxon>
        <taxon>eudicotyledons</taxon>
        <taxon>Gunneridae</taxon>
        <taxon>Pentapetalae</taxon>
        <taxon>asterids</taxon>
        <taxon>campanulids</taxon>
        <taxon>Asterales</taxon>
        <taxon>Asteraceae</taxon>
        <taxon>Asteroideae</taxon>
        <taxon>Anthemideae</taxon>
        <taxon>Artemisiinae</taxon>
        <taxon>Artemisia</taxon>
    </lineage>
</organism>
<dbReference type="AlphaFoldDB" id="A0A2U1NPM6"/>
<accession>A0A2U1NPM6</accession>
<keyword evidence="2" id="KW-0808">Transferase</keyword>